<gene>
    <name evidence="2" type="ORF">NSJP_3170</name>
</gene>
<dbReference type="RefSeq" id="WP_080887577.1">
    <property type="nucleotide sequence ID" value="NZ_LT828648.1"/>
</dbReference>
<dbReference type="InterPro" id="IPR001853">
    <property type="entry name" value="DSBA-like_thioredoxin_dom"/>
</dbReference>
<keyword evidence="3" id="KW-1185">Reference proteome</keyword>
<dbReference type="EMBL" id="LT828648">
    <property type="protein sequence ID" value="SLM49337.1"/>
    <property type="molecule type" value="Genomic_DNA"/>
</dbReference>
<evidence type="ECO:0000259" key="1">
    <source>
        <dbReference type="Pfam" id="PF01323"/>
    </source>
</evidence>
<organism evidence="2 3">
    <name type="scientific">Nitrospira japonica</name>
    <dbReference type="NCBI Taxonomy" id="1325564"/>
    <lineage>
        <taxon>Bacteria</taxon>
        <taxon>Pseudomonadati</taxon>
        <taxon>Nitrospirota</taxon>
        <taxon>Nitrospiria</taxon>
        <taxon>Nitrospirales</taxon>
        <taxon>Nitrospiraceae</taxon>
        <taxon>Nitrospira</taxon>
    </lineage>
</organism>
<dbReference type="Proteomes" id="UP000192042">
    <property type="component" value="Chromosome I"/>
</dbReference>
<dbReference type="SUPFAM" id="SSF52833">
    <property type="entry name" value="Thioredoxin-like"/>
    <property type="match status" value="1"/>
</dbReference>
<dbReference type="STRING" id="1325564.NSJP_3170"/>
<name>A0A1W1I8I9_9BACT</name>
<evidence type="ECO:0000313" key="2">
    <source>
        <dbReference type="EMBL" id="SLM49337.1"/>
    </source>
</evidence>
<dbReference type="AlphaFoldDB" id="A0A1W1I8I9"/>
<dbReference type="InterPro" id="IPR036249">
    <property type="entry name" value="Thioredoxin-like_sf"/>
</dbReference>
<dbReference type="GO" id="GO:0016491">
    <property type="term" value="F:oxidoreductase activity"/>
    <property type="evidence" value="ECO:0007669"/>
    <property type="project" value="InterPro"/>
</dbReference>
<dbReference type="Pfam" id="PF01323">
    <property type="entry name" value="DSBA"/>
    <property type="match status" value="1"/>
</dbReference>
<sequence length="191" mass="21742">MTHLRSFVLYSDFNCPFCYALHERLHRMKLLESVDWRGVQHAPYLPRPMRQWDGTMKAELQYEVPAVRRLDPDLLIELPKGKPNTARAIDWAARLLSSDIHGGMEFVRLVYAAFWRDGLDISDEAVLDQLAAQHTDTGIPGRAEERSGSIAREWEEGWHGTGQSSVPILVSPDDRLLVGCVPSEQIVRFFG</sequence>
<evidence type="ECO:0000313" key="3">
    <source>
        <dbReference type="Proteomes" id="UP000192042"/>
    </source>
</evidence>
<feature type="domain" description="DSBA-like thioredoxin" evidence="1">
    <location>
        <begin position="9"/>
        <end position="133"/>
    </location>
</feature>
<proteinExistence type="predicted"/>
<accession>A0A1W1I8I9</accession>
<protein>
    <recommendedName>
        <fullName evidence="1">DSBA-like thioredoxin domain-containing protein</fullName>
    </recommendedName>
</protein>
<reference evidence="2 3" key="1">
    <citation type="submission" date="2017-03" db="EMBL/GenBank/DDBJ databases">
        <authorList>
            <person name="Afonso C.L."/>
            <person name="Miller P.J."/>
            <person name="Scott M.A."/>
            <person name="Spackman E."/>
            <person name="Goraichik I."/>
            <person name="Dimitrov K.M."/>
            <person name="Suarez D.L."/>
            <person name="Swayne D.E."/>
        </authorList>
    </citation>
    <scope>NUCLEOTIDE SEQUENCE [LARGE SCALE GENOMIC DNA]</scope>
    <source>
        <strain evidence="2">Genome sequencing of Nitrospira japonica strain NJ11</strain>
    </source>
</reference>
<dbReference type="KEGG" id="nja:NSJP_3170"/>
<dbReference type="OrthoDB" id="9799122at2"/>
<dbReference type="Gene3D" id="3.40.30.10">
    <property type="entry name" value="Glutaredoxin"/>
    <property type="match status" value="1"/>
</dbReference>